<evidence type="ECO:0008006" key="4">
    <source>
        <dbReference type="Google" id="ProtNLM"/>
    </source>
</evidence>
<keyword evidence="1" id="KW-0175">Coiled coil</keyword>
<gene>
    <name evidence="2" type="ORF">GCM10008066_18660</name>
</gene>
<dbReference type="EMBL" id="BMDI01000001">
    <property type="protein sequence ID" value="GGI19354.1"/>
    <property type="molecule type" value="Genomic_DNA"/>
</dbReference>
<dbReference type="RefSeq" id="WP_188380959.1">
    <property type="nucleotide sequence ID" value="NZ_BMDI01000001.1"/>
</dbReference>
<dbReference type="PANTHER" id="PTHR36508">
    <property type="entry name" value="PROTEIN SLYX"/>
    <property type="match status" value="1"/>
</dbReference>
<keyword evidence="3" id="KW-1185">Reference proteome</keyword>
<evidence type="ECO:0000313" key="2">
    <source>
        <dbReference type="EMBL" id="GGI19354.1"/>
    </source>
</evidence>
<feature type="coiled-coil region" evidence="1">
    <location>
        <begin position="20"/>
        <end position="54"/>
    </location>
</feature>
<protein>
    <recommendedName>
        <fullName evidence="4">SlyX protein</fullName>
    </recommendedName>
</protein>
<dbReference type="InterPro" id="IPR007236">
    <property type="entry name" value="SlyX"/>
</dbReference>
<dbReference type="PANTHER" id="PTHR36508:SF1">
    <property type="entry name" value="PROTEIN SLYX"/>
    <property type="match status" value="1"/>
</dbReference>
<evidence type="ECO:0000256" key="1">
    <source>
        <dbReference type="SAM" id="Coils"/>
    </source>
</evidence>
<name>A0A8J3F6K1_9BURK</name>
<comment type="caution">
    <text evidence="2">The sequence shown here is derived from an EMBL/GenBank/DDBJ whole genome shotgun (WGS) entry which is preliminary data.</text>
</comment>
<dbReference type="Proteomes" id="UP000642180">
    <property type="component" value="Unassembled WGS sequence"/>
</dbReference>
<sequence>MNEERIVDIELKLTSHEDLLDTLNKTVYEQQRKIEELEALCAALVHRLVELREATAQTPLNEPPPHY</sequence>
<accession>A0A8J3F6K1</accession>
<proteinExistence type="predicted"/>
<dbReference type="Pfam" id="PF04102">
    <property type="entry name" value="SlyX"/>
    <property type="match status" value="1"/>
</dbReference>
<evidence type="ECO:0000313" key="3">
    <source>
        <dbReference type="Proteomes" id="UP000642180"/>
    </source>
</evidence>
<organism evidence="2 3">
    <name type="scientific">Oxalicibacterium faecigallinarum</name>
    <dbReference type="NCBI Taxonomy" id="573741"/>
    <lineage>
        <taxon>Bacteria</taxon>
        <taxon>Pseudomonadati</taxon>
        <taxon>Pseudomonadota</taxon>
        <taxon>Betaproteobacteria</taxon>
        <taxon>Burkholderiales</taxon>
        <taxon>Oxalobacteraceae</taxon>
        <taxon>Oxalicibacterium</taxon>
    </lineage>
</organism>
<reference evidence="3" key="1">
    <citation type="journal article" date="2019" name="Int. J. Syst. Evol. Microbiol.">
        <title>The Global Catalogue of Microorganisms (GCM) 10K type strain sequencing project: providing services to taxonomists for standard genome sequencing and annotation.</title>
        <authorList>
            <consortium name="The Broad Institute Genomics Platform"/>
            <consortium name="The Broad Institute Genome Sequencing Center for Infectious Disease"/>
            <person name="Wu L."/>
            <person name="Ma J."/>
        </authorList>
    </citation>
    <scope>NUCLEOTIDE SEQUENCE [LARGE SCALE GENOMIC DNA]</scope>
    <source>
        <strain evidence="3">CCM 2767</strain>
    </source>
</reference>
<dbReference type="AlphaFoldDB" id="A0A8J3F6K1"/>